<dbReference type="Gene3D" id="3.30.420.40">
    <property type="match status" value="2"/>
</dbReference>
<dbReference type="InterPro" id="IPR002731">
    <property type="entry name" value="ATPase_BadF"/>
</dbReference>
<sequence length="312" mass="31161">MTDVAVGVDIGGTSSRALAVHADGRLAGRGSSGGGNPNSHPPAHAAKRVAEAVAAAVPDGAVVVGCMLGLAGESKFTDKTVVAVFETALRQVGVGCRIDVVSDAEVAFASATSSLDGTVVIGGTGSVAARIVARRKESWRGGWGWLLGDEGSAYWIGRAAVRSTLSVLQSTEAIGPLATAVLTEAIGSFADDAPGRRLALSKLITAANSEAPIRLARFASLVSSSAPTDPVAAAIVAEAAGLLAEQAHLARRSGETTPVVLAGSVIGPASPVGAALRERLTGEVLFAPDGAVGAAWLAALEAWGPEAPRPIV</sequence>
<evidence type="ECO:0000259" key="2">
    <source>
        <dbReference type="Pfam" id="PF01869"/>
    </source>
</evidence>
<dbReference type="Proteomes" id="UP000520767">
    <property type="component" value="Unassembled WGS sequence"/>
</dbReference>
<protein>
    <submittedName>
        <fullName evidence="3">N-acetylglucosamine kinase-like BadF-type ATPase</fullName>
    </submittedName>
</protein>
<evidence type="ECO:0000256" key="1">
    <source>
        <dbReference type="SAM" id="MobiDB-lite"/>
    </source>
</evidence>
<dbReference type="PANTHER" id="PTHR12862">
    <property type="entry name" value="BADF TYPE ATPASE DOMAIN-CONTAINING PROTEIN"/>
    <property type="match status" value="1"/>
</dbReference>
<organism evidence="3 4">
    <name type="scientific">Actinophytocola algeriensis</name>
    <dbReference type="NCBI Taxonomy" id="1768010"/>
    <lineage>
        <taxon>Bacteria</taxon>
        <taxon>Bacillati</taxon>
        <taxon>Actinomycetota</taxon>
        <taxon>Actinomycetes</taxon>
        <taxon>Pseudonocardiales</taxon>
        <taxon>Pseudonocardiaceae</taxon>
    </lineage>
</organism>
<keyword evidence="3" id="KW-0808">Transferase</keyword>
<name>A0A7W7VEJ9_9PSEU</name>
<feature type="region of interest" description="Disordered" evidence="1">
    <location>
        <begin position="26"/>
        <end position="46"/>
    </location>
</feature>
<dbReference type="InterPro" id="IPR043129">
    <property type="entry name" value="ATPase_NBD"/>
</dbReference>
<dbReference type="Pfam" id="PF01869">
    <property type="entry name" value="BcrAD_BadFG"/>
    <property type="match status" value="1"/>
</dbReference>
<accession>A0A7W7VEJ9</accession>
<dbReference type="PANTHER" id="PTHR12862:SF0">
    <property type="entry name" value="N-ACETYL-D-GLUCOSAMINE KINASE"/>
    <property type="match status" value="1"/>
</dbReference>
<comment type="caution">
    <text evidence="3">The sequence shown here is derived from an EMBL/GenBank/DDBJ whole genome shotgun (WGS) entry which is preliminary data.</text>
</comment>
<dbReference type="SUPFAM" id="SSF53067">
    <property type="entry name" value="Actin-like ATPase domain"/>
    <property type="match status" value="2"/>
</dbReference>
<dbReference type="EMBL" id="JACHJQ010000003">
    <property type="protein sequence ID" value="MBB4907317.1"/>
    <property type="molecule type" value="Genomic_DNA"/>
</dbReference>
<evidence type="ECO:0000313" key="4">
    <source>
        <dbReference type="Proteomes" id="UP000520767"/>
    </source>
</evidence>
<feature type="domain" description="ATPase BadF/BadG/BcrA/BcrD type" evidence="2">
    <location>
        <begin position="6"/>
        <end position="298"/>
    </location>
</feature>
<evidence type="ECO:0000313" key="3">
    <source>
        <dbReference type="EMBL" id="MBB4907317.1"/>
    </source>
</evidence>
<gene>
    <name evidence="3" type="ORF">FHR82_003537</name>
</gene>
<keyword evidence="4" id="KW-1185">Reference proteome</keyword>
<dbReference type="GO" id="GO:0045127">
    <property type="term" value="F:N-acetylglucosamine kinase activity"/>
    <property type="evidence" value="ECO:0007669"/>
    <property type="project" value="InterPro"/>
</dbReference>
<dbReference type="InterPro" id="IPR039758">
    <property type="entry name" value="NAGK-like"/>
</dbReference>
<dbReference type="RefSeq" id="WP_184811407.1">
    <property type="nucleotide sequence ID" value="NZ_JACHJQ010000003.1"/>
</dbReference>
<reference evidence="3 4" key="1">
    <citation type="submission" date="2020-08" db="EMBL/GenBank/DDBJ databases">
        <title>Genomic Encyclopedia of Type Strains, Phase III (KMG-III): the genomes of soil and plant-associated and newly described type strains.</title>
        <authorList>
            <person name="Whitman W."/>
        </authorList>
    </citation>
    <scope>NUCLEOTIDE SEQUENCE [LARGE SCALE GENOMIC DNA]</scope>
    <source>
        <strain evidence="3 4">CECT 8960</strain>
    </source>
</reference>
<keyword evidence="3" id="KW-0418">Kinase</keyword>
<proteinExistence type="predicted"/>
<dbReference type="AlphaFoldDB" id="A0A7W7VEJ9"/>